<gene>
    <name evidence="1" type="primary">10</name>
    <name evidence="1" type="ORF">SEA_SIXAMA_10</name>
</gene>
<evidence type="ECO:0000313" key="1">
    <source>
        <dbReference type="EMBL" id="QGF20189.1"/>
    </source>
</evidence>
<dbReference type="KEGG" id="vg:77924178"/>
<proteinExistence type="predicted"/>
<dbReference type="RefSeq" id="YP_010648719.1">
    <property type="nucleotide sequence ID" value="NC_070762.1"/>
</dbReference>
<organism evidence="1 2">
    <name type="scientific">Gordonia phage Sixama</name>
    <dbReference type="NCBI Taxonomy" id="2653271"/>
    <lineage>
        <taxon>Viruses</taxon>
        <taxon>Duplodnaviria</taxon>
        <taxon>Heunggongvirae</taxon>
        <taxon>Uroviricota</taxon>
        <taxon>Caudoviricetes</taxon>
        <taxon>Sixamavirus</taxon>
        <taxon>Sixamavirus sixama</taxon>
    </lineage>
</organism>
<dbReference type="Proteomes" id="UP000400849">
    <property type="component" value="Segment"/>
</dbReference>
<dbReference type="EMBL" id="MN484601">
    <property type="protein sequence ID" value="QGF20189.1"/>
    <property type="molecule type" value="Genomic_DNA"/>
</dbReference>
<reference evidence="1 2" key="1">
    <citation type="submission" date="2019-09" db="EMBL/GenBank/DDBJ databases">
        <authorList>
            <person name="Christie C.A."/>
            <person name="Diallo A.S."/>
            <person name="Dixon Z."/>
            <person name="McIntosh P.M."/>
            <person name="Murthy K.H."/>
            <person name="Rosen M.G."/>
            <person name="Simpson L.M."/>
            <person name="Koustas K."/>
            <person name="Fogarty M.P."/>
            <person name="Molloy S.D."/>
            <person name="Garlena R.A."/>
            <person name="Russell D.A."/>
            <person name="Pope W.H."/>
            <person name="Jacobs-Sera D."/>
            <person name="Hatfull G.F."/>
        </authorList>
    </citation>
    <scope>NUCLEOTIDE SEQUENCE [LARGE SCALE GENOMIC DNA]</scope>
</reference>
<accession>A0A5Q2F0Y8</accession>
<sequence length="150" mass="16779">MLIESLRRLHRRVFEPSADLDNPDAPPVAVCAECGYYKDVGWPCETAKLIYTEEELLDDKAGDLAEQLLRKWPGFSNLAGQDARNDAWSLARFVVVSLTAKRVNTVRCAWCDQDAQGHALHGDGARYPSCGLGHGIAYTRASDDNEWWKL</sequence>
<dbReference type="GeneID" id="77924178"/>
<name>A0A5Q2F0Y8_9CAUD</name>
<evidence type="ECO:0000313" key="2">
    <source>
        <dbReference type="Proteomes" id="UP000400849"/>
    </source>
</evidence>
<keyword evidence="2" id="KW-1185">Reference proteome</keyword>
<protein>
    <submittedName>
        <fullName evidence="1">Uncharacterized protein</fullName>
    </submittedName>
</protein>